<name>A0A1G5W6D8_9FIRM</name>
<evidence type="ECO:0000313" key="3">
    <source>
        <dbReference type="Proteomes" id="UP000199689"/>
    </source>
</evidence>
<dbReference type="Proteomes" id="UP000199689">
    <property type="component" value="Unassembled WGS sequence"/>
</dbReference>
<dbReference type="Pfam" id="PF02470">
    <property type="entry name" value="MlaD"/>
    <property type="match status" value="1"/>
</dbReference>
<dbReference type="RefSeq" id="WP_091364750.1">
    <property type="nucleotide sequence ID" value="NZ_FMXA01000014.1"/>
</dbReference>
<accession>A0A1G5W6D8</accession>
<proteinExistence type="predicted"/>
<feature type="domain" description="Mce/MlaD" evidence="1">
    <location>
        <begin position="38"/>
        <end position="111"/>
    </location>
</feature>
<dbReference type="PANTHER" id="PTHR33371">
    <property type="entry name" value="INTERMEMBRANE PHOSPHOLIPID TRANSPORT SYSTEM BINDING PROTEIN MLAD-RELATED"/>
    <property type="match status" value="1"/>
</dbReference>
<dbReference type="AlphaFoldDB" id="A0A1G5W6D8"/>
<protein>
    <submittedName>
        <fullName evidence="2">MlaD protein</fullName>
    </submittedName>
</protein>
<sequence length="382" mass="40402">MKWSTEAKVGAFALAGIALFSGMMVELGNVVLFGNKGFDVTGYFEDAEGIEPGSSIQYAGVEVGRVDSIAVKDGQAVLSLRLYEGTQIPKDAEFSIQDSSIMGGKIVRVTGGTLSEGYLGPGMAIQGDSGGSMNAAMGKMNKLMDSAQTMMDGLNTIVADPKAQGSVKSTLANVDTMTQNLANITAQGIAIAHQVDGMTQQMNAMLRQFNGDGKAVSDARTILDNLAATSANARSLSSQAAQMSGKLNNFMSGDNLSADASMLYNVKDNEFSPDFSVKFGGDRFFQLGIESLGNGSLLDASLGQKRGSFDFYGGIIRDKIGGGAAYRNGRWKFNTDLYDPNDLTIRLRGGYEFSPNISVVGQSILPHSREGGGEYIGLGYTY</sequence>
<dbReference type="OrthoDB" id="9764664at2"/>
<evidence type="ECO:0000259" key="1">
    <source>
        <dbReference type="Pfam" id="PF02470"/>
    </source>
</evidence>
<dbReference type="EMBL" id="FMXA01000014">
    <property type="protein sequence ID" value="SDA53660.1"/>
    <property type="molecule type" value="Genomic_DNA"/>
</dbReference>
<keyword evidence="3" id="KW-1185">Reference proteome</keyword>
<organism evidence="2 3">
    <name type="scientific">Allisonella histaminiformans</name>
    <dbReference type="NCBI Taxonomy" id="209880"/>
    <lineage>
        <taxon>Bacteria</taxon>
        <taxon>Bacillati</taxon>
        <taxon>Bacillota</taxon>
        <taxon>Negativicutes</taxon>
        <taxon>Veillonellales</taxon>
        <taxon>Veillonellaceae</taxon>
        <taxon>Allisonella</taxon>
    </lineage>
</organism>
<gene>
    <name evidence="2" type="ORF">SAMN02910343_01164</name>
</gene>
<dbReference type="GeneID" id="87756180"/>
<dbReference type="InterPro" id="IPR003399">
    <property type="entry name" value="Mce/MlaD"/>
</dbReference>
<dbReference type="InterPro" id="IPR052336">
    <property type="entry name" value="MlaD_Phospholipid_Transporter"/>
</dbReference>
<dbReference type="PANTHER" id="PTHR33371:SF4">
    <property type="entry name" value="INTERMEMBRANE PHOSPHOLIPID TRANSPORT SYSTEM BINDING PROTEIN MLAD"/>
    <property type="match status" value="1"/>
</dbReference>
<evidence type="ECO:0000313" key="2">
    <source>
        <dbReference type="EMBL" id="SDA53660.1"/>
    </source>
</evidence>
<reference evidence="2 3" key="1">
    <citation type="submission" date="2016-10" db="EMBL/GenBank/DDBJ databases">
        <authorList>
            <person name="de Groot N.N."/>
        </authorList>
    </citation>
    <scope>NUCLEOTIDE SEQUENCE [LARGE SCALE GENOMIC DNA]</scope>
    <source>
        <strain evidence="2 3">DSM 15230</strain>
    </source>
</reference>
<dbReference type="STRING" id="209880.SAMN02910343_01164"/>